<dbReference type="GO" id="GO:0006777">
    <property type="term" value="P:Mo-molybdopterin cofactor biosynthetic process"/>
    <property type="evidence" value="ECO:0007669"/>
    <property type="project" value="UniProtKB-UniRule"/>
</dbReference>
<dbReference type="GO" id="GO:0005829">
    <property type="term" value="C:cytosol"/>
    <property type="evidence" value="ECO:0007669"/>
    <property type="project" value="TreeGrafter"/>
</dbReference>
<dbReference type="EMBL" id="FRAR01000012">
    <property type="protein sequence ID" value="SHK38250.1"/>
    <property type="molecule type" value="Genomic_DNA"/>
</dbReference>
<comment type="cofactor">
    <cofactor evidence="1">
        <name>Mg(2+)</name>
        <dbReference type="ChEBI" id="CHEBI:18420"/>
    </cofactor>
</comment>
<organism evidence="3 4">
    <name type="scientific">Desulforamulus aeronauticus DSM 10349</name>
    <dbReference type="NCBI Taxonomy" id="1121421"/>
    <lineage>
        <taxon>Bacteria</taxon>
        <taxon>Bacillati</taxon>
        <taxon>Bacillota</taxon>
        <taxon>Clostridia</taxon>
        <taxon>Eubacteriales</taxon>
        <taxon>Peptococcaceae</taxon>
        <taxon>Desulforamulus</taxon>
    </lineage>
</organism>
<dbReference type="SMART" id="SM00852">
    <property type="entry name" value="MoCF_biosynth"/>
    <property type="match status" value="1"/>
</dbReference>
<keyword evidence="1" id="KW-0460">Magnesium</keyword>
<gene>
    <name evidence="3" type="ORF">SAMN02745123_01661</name>
</gene>
<feature type="domain" description="MoaB/Mog" evidence="2">
    <location>
        <begin position="174"/>
        <end position="306"/>
    </location>
</feature>
<dbReference type="InterPro" id="IPR001453">
    <property type="entry name" value="MoaB/Mog_dom"/>
</dbReference>
<name>A0A1M6S0S1_9FIRM</name>
<dbReference type="Pfam" id="PF00994">
    <property type="entry name" value="MoCF_biosynth"/>
    <property type="match status" value="1"/>
</dbReference>
<dbReference type="Gene3D" id="3.40.980.10">
    <property type="entry name" value="MoaB/Mog-like domain"/>
    <property type="match status" value="1"/>
</dbReference>
<evidence type="ECO:0000313" key="4">
    <source>
        <dbReference type="Proteomes" id="UP000183997"/>
    </source>
</evidence>
<accession>A0A1M6S0S1</accession>
<dbReference type="InterPro" id="IPR036425">
    <property type="entry name" value="MoaB/Mog-like_dom_sf"/>
</dbReference>
<evidence type="ECO:0000313" key="3">
    <source>
        <dbReference type="EMBL" id="SHK38250.1"/>
    </source>
</evidence>
<dbReference type="GO" id="GO:0061599">
    <property type="term" value="F:molybdopterin molybdotransferase activity"/>
    <property type="evidence" value="ECO:0007669"/>
    <property type="project" value="UniProtKB-UniRule"/>
</dbReference>
<dbReference type="EC" id="2.10.1.1" evidence="1"/>
<dbReference type="UniPathway" id="UPA00344"/>
<keyword evidence="4" id="KW-1185">Reference proteome</keyword>
<keyword evidence="1" id="KW-0501">Molybdenum cofactor biosynthesis</keyword>
<dbReference type="Proteomes" id="UP000183997">
    <property type="component" value="Unassembled WGS sequence"/>
</dbReference>
<comment type="catalytic activity">
    <reaction evidence="1">
        <text>adenylyl-molybdopterin + molybdate = Mo-molybdopterin + AMP + H(+)</text>
        <dbReference type="Rhea" id="RHEA:35047"/>
        <dbReference type="ChEBI" id="CHEBI:15378"/>
        <dbReference type="ChEBI" id="CHEBI:36264"/>
        <dbReference type="ChEBI" id="CHEBI:62727"/>
        <dbReference type="ChEBI" id="CHEBI:71302"/>
        <dbReference type="ChEBI" id="CHEBI:456215"/>
    </reaction>
</comment>
<keyword evidence="1" id="KW-0479">Metal-binding</keyword>
<proteinExistence type="inferred from homology"/>
<dbReference type="CDD" id="cd03522">
    <property type="entry name" value="MoeA_like"/>
    <property type="match status" value="1"/>
</dbReference>
<comment type="pathway">
    <text evidence="1">Cofactor biosynthesis; molybdopterin biosynthesis.</text>
</comment>
<dbReference type="OrthoDB" id="9767940at2"/>
<comment type="function">
    <text evidence="1">Catalyzes the insertion of molybdate into adenylated molybdopterin with the concomitant release of AMP.</text>
</comment>
<dbReference type="PANTHER" id="PTHR10192:SF28">
    <property type="entry name" value="MOLYBDOPTERIN MOLYBDENUMTRANSFERASE"/>
    <property type="match status" value="1"/>
</dbReference>
<dbReference type="PANTHER" id="PTHR10192">
    <property type="entry name" value="MOLYBDOPTERIN BIOSYNTHESIS PROTEIN"/>
    <property type="match status" value="1"/>
</dbReference>
<evidence type="ECO:0000259" key="2">
    <source>
        <dbReference type="SMART" id="SM00852"/>
    </source>
</evidence>
<keyword evidence="1" id="KW-0808">Transferase</keyword>
<keyword evidence="1" id="KW-0500">Molybdenum</keyword>
<dbReference type="AlphaFoldDB" id="A0A1M6S0S1"/>
<reference evidence="4" key="1">
    <citation type="submission" date="2016-11" db="EMBL/GenBank/DDBJ databases">
        <authorList>
            <person name="Varghese N."/>
            <person name="Submissions S."/>
        </authorList>
    </citation>
    <scope>NUCLEOTIDE SEQUENCE [LARGE SCALE GENOMIC DNA]</scope>
    <source>
        <strain evidence="4">DSM 10349</strain>
    </source>
</reference>
<dbReference type="SUPFAM" id="SSF53218">
    <property type="entry name" value="Molybdenum cofactor biosynthesis proteins"/>
    <property type="match status" value="1"/>
</dbReference>
<comment type="similarity">
    <text evidence="1">Belongs to the MoeA family.</text>
</comment>
<dbReference type="InterPro" id="IPR038987">
    <property type="entry name" value="MoeA-like"/>
</dbReference>
<dbReference type="RefSeq" id="WP_072912965.1">
    <property type="nucleotide sequence ID" value="NZ_FRAR01000012.1"/>
</dbReference>
<dbReference type="GO" id="GO:0046872">
    <property type="term" value="F:metal ion binding"/>
    <property type="evidence" value="ECO:0007669"/>
    <property type="project" value="UniProtKB-UniRule"/>
</dbReference>
<protein>
    <recommendedName>
        <fullName evidence="1">Molybdopterin molybdenumtransferase</fullName>
        <ecNumber evidence="1">2.10.1.1</ecNumber>
    </recommendedName>
</protein>
<dbReference type="STRING" id="1121421.SAMN02745123_01661"/>
<evidence type="ECO:0000256" key="1">
    <source>
        <dbReference type="RuleBase" id="RU365090"/>
    </source>
</evidence>
<sequence length="341" mass="37112">MKIVPVQEAVGMVLCHDITQIIPGKFKGRAFKKGHVVRQEDIPKLLDIGKQNLYVWEVNKDLLHEDEAAIRIASSAAGSGITLTEPKEGKVNLIANHSGLLKVNTEVLYSINEMEEVMFATLHTNQIVSENKAVAGTRIIPLVINANKIQNIEKICRNNYPLVEVKPFQAKRVGIVTTGSEVYHGRIQDKFGPVVTRKIEALGSTVFRQIFVSDSIEMIVDAINQLLREGAELITVTGGMSVDPDDVTPAGIRAAGGRIVTYGAPTLPGAMFMVAYLGKVPVLGLPGCVMYSRSSIFDLVVPRIMAGEEITRRDIVALGHGGLCVNCQECRYPDCGFGKGF</sequence>